<dbReference type="InterPro" id="IPR029052">
    <property type="entry name" value="Metallo-depent_PP-like"/>
</dbReference>
<feature type="chain" id="PRO_5047537119" evidence="2">
    <location>
        <begin position="26"/>
        <end position="533"/>
    </location>
</feature>
<dbReference type="PANTHER" id="PTHR43606">
    <property type="entry name" value="PHOSPHATASE, PUTATIVE (AFU_ORTHOLOGUE AFUA_6G08710)-RELATED"/>
    <property type="match status" value="1"/>
</dbReference>
<evidence type="ECO:0000256" key="2">
    <source>
        <dbReference type="SAM" id="SignalP"/>
    </source>
</evidence>
<evidence type="ECO:0000313" key="5">
    <source>
        <dbReference type="EMBL" id="MEU1952587.1"/>
    </source>
</evidence>
<dbReference type="Gene3D" id="2.60.40.380">
    <property type="entry name" value="Purple acid phosphatase-like, N-terminal"/>
    <property type="match status" value="1"/>
</dbReference>
<dbReference type="Proteomes" id="UP001550628">
    <property type="component" value="Unassembled WGS sequence"/>
</dbReference>
<dbReference type="InterPro" id="IPR006311">
    <property type="entry name" value="TAT_signal"/>
</dbReference>
<name>A0ABV2WNY7_9NOCA</name>
<dbReference type="RefSeq" id="WP_051714138.1">
    <property type="nucleotide sequence ID" value="NZ_JBEYBD010000004.1"/>
</dbReference>
<feature type="domain" description="PhoD-like phosphatase metallophosphatase" evidence="3">
    <location>
        <begin position="153"/>
        <end position="474"/>
    </location>
</feature>
<dbReference type="Pfam" id="PF09423">
    <property type="entry name" value="PhoD"/>
    <property type="match status" value="1"/>
</dbReference>
<dbReference type="PROSITE" id="PS51318">
    <property type="entry name" value="TAT"/>
    <property type="match status" value="1"/>
</dbReference>
<dbReference type="SUPFAM" id="SSF56300">
    <property type="entry name" value="Metallo-dependent phosphatases"/>
    <property type="match status" value="1"/>
</dbReference>
<comment type="caution">
    <text evidence="5">The sequence shown here is derived from an EMBL/GenBank/DDBJ whole genome shotgun (WGS) entry which is preliminary data.</text>
</comment>
<protein>
    <submittedName>
        <fullName evidence="5">Alkaline phosphatase D family protein</fullName>
    </submittedName>
</protein>
<dbReference type="InterPro" id="IPR052900">
    <property type="entry name" value="Phospholipid_Metab_Enz"/>
</dbReference>
<sequence>MDTTRRRFLAGGAAASLLLAGTTAAGSARFRAPRVLGDPFTLGVASGDPTPDGMVLWTRLAPDPGAPDGSGGMGHAPVTVDYEVAHDDRFRQVVHRGAVVADRALGHSVHPEVRGLEPARWYYYRFRAGPAISATGRTRTAPAAGRPVPRLRFAFASCQAWNDGHYTAYDHMAAEDLDLVVHLGDYLYEYPIARDRPGTPIEPGLRHEPRDLAGYRMHYAWYKADPALRRAHAAFPWLITMDDHELADDWAGEAARVSVDRDRLAPIFRARRAAAFQAMYEHQPLRLAQLPSGPRIRMHRRYRFGDLAEFTMLDTRQFRRGDSILGARQRDWLIDSFANSAARWQVLGNQVVLGRTDHDAGPAAMLSADAWDGYPAERAAVLAAAARSVRNLVVITGDRHENYAADLRADPADPRTPVVAAEFTGTSITSGGDGIDIGGRGTELLAANPDLKFCNGQRGYARVEVDAQEWRTDFRVLPYVSRPGAPISTRASYVVEDAVPGVRPVRDHRPLSRPAARQVPAGSAAGGQPEDAR</sequence>
<dbReference type="CDD" id="cd07389">
    <property type="entry name" value="MPP_PhoD"/>
    <property type="match status" value="1"/>
</dbReference>
<dbReference type="GeneID" id="96242706"/>
<keyword evidence="6" id="KW-1185">Reference proteome</keyword>
<evidence type="ECO:0000259" key="3">
    <source>
        <dbReference type="Pfam" id="PF09423"/>
    </source>
</evidence>
<evidence type="ECO:0000313" key="6">
    <source>
        <dbReference type="Proteomes" id="UP001550628"/>
    </source>
</evidence>
<dbReference type="InterPro" id="IPR018946">
    <property type="entry name" value="PhoD-like_MPP"/>
</dbReference>
<dbReference type="InterPro" id="IPR032093">
    <property type="entry name" value="PhoD_N"/>
</dbReference>
<dbReference type="Pfam" id="PF16655">
    <property type="entry name" value="PhoD_N"/>
    <property type="match status" value="1"/>
</dbReference>
<dbReference type="Gene3D" id="3.60.21.70">
    <property type="entry name" value="PhoD-like phosphatase"/>
    <property type="match status" value="1"/>
</dbReference>
<proteinExistence type="predicted"/>
<accession>A0ABV2WNY7</accession>
<evidence type="ECO:0000256" key="1">
    <source>
        <dbReference type="SAM" id="MobiDB-lite"/>
    </source>
</evidence>
<feature type="region of interest" description="Disordered" evidence="1">
    <location>
        <begin position="504"/>
        <end position="533"/>
    </location>
</feature>
<organism evidence="5 6">
    <name type="scientific">Nocardia rhamnosiphila</name>
    <dbReference type="NCBI Taxonomy" id="426716"/>
    <lineage>
        <taxon>Bacteria</taxon>
        <taxon>Bacillati</taxon>
        <taxon>Actinomycetota</taxon>
        <taxon>Actinomycetes</taxon>
        <taxon>Mycobacteriales</taxon>
        <taxon>Nocardiaceae</taxon>
        <taxon>Nocardia</taxon>
    </lineage>
</organism>
<dbReference type="PANTHER" id="PTHR43606:SF2">
    <property type="entry name" value="ALKALINE PHOSPHATASE FAMILY PROTEIN (AFU_ORTHOLOGUE AFUA_5G03860)"/>
    <property type="match status" value="1"/>
</dbReference>
<gene>
    <name evidence="5" type="ORF">ABZ510_12050</name>
</gene>
<feature type="signal peptide" evidence="2">
    <location>
        <begin position="1"/>
        <end position="25"/>
    </location>
</feature>
<dbReference type="EMBL" id="JBEYBF010000006">
    <property type="protein sequence ID" value="MEU1952587.1"/>
    <property type="molecule type" value="Genomic_DNA"/>
</dbReference>
<reference evidence="5 6" key="1">
    <citation type="submission" date="2024-06" db="EMBL/GenBank/DDBJ databases">
        <title>The Natural Products Discovery Center: Release of the First 8490 Sequenced Strains for Exploring Actinobacteria Biosynthetic Diversity.</title>
        <authorList>
            <person name="Kalkreuter E."/>
            <person name="Kautsar S.A."/>
            <person name="Yang D."/>
            <person name="Bader C.D."/>
            <person name="Teijaro C.N."/>
            <person name="Fluegel L."/>
            <person name="Davis C.M."/>
            <person name="Simpson J.R."/>
            <person name="Lauterbach L."/>
            <person name="Steele A.D."/>
            <person name="Gui C."/>
            <person name="Meng S."/>
            <person name="Li G."/>
            <person name="Viehrig K."/>
            <person name="Ye F."/>
            <person name="Su P."/>
            <person name="Kiefer A.F."/>
            <person name="Nichols A."/>
            <person name="Cepeda A.J."/>
            <person name="Yan W."/>
            <person name="Fan B."/>
            <person name="Jiang Y."/>
            <person name="Adhikari A."/>
            <person name="Zheng C.-J."/>
            <person name="Schuster L."/>
            <person name="Cowan T.M."/>
            <person name="Smanski M.J."/>
            <person name="Chevrette M.G."/>
            <person name="De Carvalho L.P.S."/>
            <person name="Shen B."/>
        </authorList>
    </citation>
    <scope>NUCLEOTIDE SEQUENCE [LARGE SCALE GENOMIC DNA]</scope>
    <source>
        <strain evidence="5 6">NPDC019708</strain>
    </source>
</reference>
<keyword evidence="2" id="KW-0732">Signal</keyword>
<evidence type="ECO:0000259" key="4">
    <source>
        <dbReference type="Pfam" id="PF16655"/>
    </source>
</evidence>
<dbReference type="InterPro" id="IPR038607">
    <property type="entry name" value="PhoD-like_sf"/>
</dbReference>
<feature type="domain" description="Phospholipase D N-terminal" evidence="4">
    <location>
        <begin position="42"/>
        <end position="140"/>
    </location>
</feature>